<dbReference type="GO" id="GO:0015171">
    <property type="term" value="F:amino acid transmembrane transporter activity"/>
    <property type="evidence" value="ECO:0007669"/>
    <property type="project" value="TreeGrafter"/>
</dbReference>
<comment type="subcellular location">
    <subcellularLocation>
        <location evidence="1">Membrane</location>
        <topology evidence="1">Multi-pass membrane protein</topology>
    </subcellularLocation>
</comment>
<dbReference type="AlphaFoldDB" id="A0AAJ6QT48"/>
<keyword evidence="4 6" id="KW-1133">Transmembrane helix</keyword>
<feature type="transmembrane region" description="Helical" evidence="6">
    <location>
        <begin position="59"/>
        <end position="79"/>
    </location>
</feature>
<reference evidence="9" key="1">
    <citation type="submission" date="2025-08" db="UniProtKB">
        <authorList>
            <consortium name="RefSeq"/>
        </authorList>
    </citation>
    <scope>IDENTIFICATION</scope>
</reference>
<evidence type="ECO:0000256" key="2">
    <source>
        <dbReference type="ARBA" id="ARBA00022448"/>
    </source>
</evidence>
<dbReference type="PIRSF" id="PIRSF006060">
    <property type="entry name" value="AA_transporter"/>
    <property type="match status" value="1"/>
</dbReference>
<proteinExistence type="predicted"/>
<feature type="transmembrane region" description="Helical" evidence="6">
    <location>
        <begin position="549"/>
        <end position="570"/>
    </location>
</feature>
<organism evidence="8 9">
    <name type="scientific">Galendromus occidentalis</name>
    <name type="common">western predatory mite</name>
    <dbReference type="NCBI Taxonomy" id="34638"/>
    <lineage>
        <taxon>Eukaryota</taxon>
        <taxon>Metazoa</taxon>
        <taxon>Ecdysozoa</taxon>
        <taxon>Arthropoda</taxon>
        <taxon>Chelicerata</taxon>
        <taxon>Arachnida</taxon>
        <taxon>Acari</taxon>
        <taxon>Parasitiformes</taxon>
        <taxon>Mesostigmata</taxon>
        <taxon>Gamasina</taxon>
        <taxon>Phytoseioidea</taxon>
        <taxon>Phytoseiidae</taxon>
        <taxon>Typhlodrominae</taxon>
        <taxon>Galendromus</taxon>
    </lineage>
</organism>
<keyword evidence="8" id="KW-1185">Reference proteome</keyword>
<name>A0AAJ6QT48_9ACAR</name>
<keyword evidence="2" id="KW-0813">Transport</keyword>
<keyword evidence="5 6" id="KW-0472">Membrane</keyword>
<feature type="transmembrane region" description="Helical" evidence="6">
    <location>
        <begin position="160"/>
        <end position="180"/>
    </location>
</feature>
<feature type="transmembrane region" description="Helical" evidence="6">
    <location>
        <begin position="369"/>
        <end position="388"/>
    </location>
</feature>
<evidence type="ECO:0000313" key="8">
    <source>
        <dbReference type="Proteomes" id="UP000694867"/>
    </source>
</evidence>
<dbReference type="RefSeq" id="XP_003745002.1">
    <property type="nucleotide sequence ID" value="XM_003744954.2"/>
</dbReference>
<evidence type="ECO:0000256" key="1">
    <source>
        <dbReference type="ARBA" id="ARBA00004141"/>
    </source>
</evidence>
<evidence type="ECO:0000256" key="5">
    <source>
        <dbReference type="ARBA" id="ARBA00023136"/>
    </source>
</evidence>
<protein>
    <submittedName>
        <fullName evidence="9">Cationic amino acid transporter 4</fullName>
    </submittedName>
</protein>
<dbReference type="PANTHER" id="PTHR43243:SF4">
    <property type="entry name" value="CATIONIC AMINO ACID TRANSPORTER 4"/>
    <property type="match status" value="1"/>
</dbReference>
<feature type="transmembrane region" description="Helical" evidence="6">
    <location>
        <begin position="486"/>
        <end position="509"/>
    </location>
</feature>
<evidence type="ECO:0000256" key="3">
    <source>
        <dbReference type="ARBA" id="ARBA00022692"/>
    </source>
</evidence>
<feature type="transmembrane region" description="Helical" evidence="6">
    <location>
        <begin position="273"/>
        <end position="299"/>
    </location>
</feature>
<feature type="transmembrane region" description="Helical" evidence="6">
    <location>
        <begin position="319"/>
        <end position="348"/>
    </location>
</feature>
<dbReference type="Proteomes" id="UP000694867">
    <property type="component" value="Unplaced"/>
</dbReference>
<feature type="transmembrane region" description="Helical" evidence="6">
    <location>
        <begin position="394"/>
        <end position="414"/>
    </location>
</feature>
<feature type="transmembrane region" description="Helical" evidence="6">
    <location>
        <begin position="515"/>
        <end position="537"/>
    </location>
</feature>
<feature type="transmembrane region" description="Helical" evidence="6">
    <location>
        <begin position="26"/>
        <end position="47"/>
    </location>
</feature>
<evidence type="ECO:0000256" key="6">
    <source>
        <dbReference type="SAM" id="Phobius"/>
    </source>
</evidence>
<accession>A0AAJ6QT48</accession>
<dbReference type="InterPro" id="IPR002293">
    <property type="entry name" value="AA/rel_permease1"/>
</dbReference>
<evidence type="ECO:0000259" key="7">
    <source>
        <dbReference type="Pfam" id="PF13906"/>
    </source>
</evidence>
<feature type="transmembrane region" description="Helical" evidence="6">
    <location>
        <begin position="576"/>
        <end position="594"/>
    </location>
</feature>
<sequence>MWLQRLSRKKEAESTDLLSTNLKRCLTSFDVTLLGIGHMLGSGIYVVSPTTAKDVTGPAIIVSYLIAGVASLLAALAYADFGVRYPRSGSAYSYIYFSLGEFWAFYVGWNVVLENVLSTAACARACSAYIDSLTGYTIANSIELVFGKLPGGFWSETPDLLAFVILIGFVVFMTFGMRATSGLNNTLVCLNMIILGIVVAVGAYYADFGNWKYKPENPNFNASAQVNFVNGFLPYGWSGVFRASASCFFAYVGFDAIAAAGEEALNPQKSLPIATLSSMLIVTTVYVLVSGVMTLMIYFADISKTSGLPEAFAYHGAYWAQYIVSVGAIAGMSTVIMATVFAMARVCYAMADDGLLHEAFAIVQPRSQIPIVSMYFFGLLAAIIAMLLDIETIIEMLSIGTLMAYLLVACALLVSKYTPPEQTIDLQLESATAFPKVSDSPKLSQVIPRGGSLYKVARKPASNGHILKSHFAFVSKFLPQDYSQRFLVIVLLCVLVLSTVVACLMIQVTATSWAAIGWVAMALSLCTIVLCTFLLFAHELPENKSSAGHQYNMPLVPFLPVCSIVINTGLMMTLEIWTWLRLVAWVALGLLIYFSHGIRHSKLNHRS</sequence>
<dbReference type="Pfam" id="PF13906">
    <property type="entry name" value="AA_permease_C"/>
    <property type="match status" value="1"/>
</dbReference>
<dbReference type="InterPro" id="IPR029485">
    <property type="entry name" value="CAT_C"/>
</dbReference>
<dbReference type="PANTHER" id="PTHR43243">
    <property type="entry name" value="INNER MEMBRANE TRANSPORTER YGJI-RELATED"/>
    <property type="match status" value="1"/>
</dbReference>
<keyword evidence="3 6" id="KW-0812">Transmembrane</keyword>
<feature type="transmembrane region" description="Helical" evidence="6">
    <location>
        <begin position="187"/>
        <end position="206"/>
    </location>
</feature>
<dbReference type="GeneID" id="100903710"/>
<dbReference type="Gene3D" id="1.20.1740.10">
    <property type="entry name" value="Amino acid/polyamine transporter I"/>
    <property type="match status" value="2"/>
</dbReference>
<feature type="domain" description="Cationic amino acid transporter C-terminal" evidence="7">
    <location>
        <begin position="551"/>
        <end position="601"/>
    </location>
</feature>
<dbReference type="KEGG" id="goe:100903710"/>
<dbReference type="GO" id="GO:0005886">
    <property type="term" value="C:plasma membrane"/>
    <property type="evidence" value="ECO:0007669"/>
    <property type="project" value="TreeGrafter"/>
</dbReference>
<gene>
    <name evidence="9" type="primary">LOC100903710</name>
</gene>
<evidence type="ECO:0000256" key="4">
    <source>
        <dbReference type="ARBA" id="ARBA00022989"/>
    </source>
</evidence>
<feature type="transmembrane region" description="Helical" evidence="6">
    <location>
        <begin position="91"/>
        <end position="109"/>
    </location>
</feature>
<dbReference type="Pfam" id="PF13520">
    <property type="entry name" value="AA_permease_2"/>
    <property type="match status" value="1"/>
</dbReference>
<evidence type="ECO:0000313" key="9">
    <source>
        <dbReference type="RefSeq" id="XP_003745002.1"/>
    </source>
</evidence>